<dbReference type="GO" id="GO:0016787">
    <property type="term" value="F:hydrolase activity"/>
    <property type="evidence" value="ECO:0007669"/>
    <property type="project" value="UniProtKB-KW"/>
</dbReference>
<protein>
    <submittedName>
        <fullName evidence="2">Serine hydrolase</fullName>
    </submittedName>
</protein>
<dbReference type="SUPFAM" id="SSF56601">
    <property type="entry name" value="beta-lactamase/transpeptidase-like"/>
    <property type="match status" value="1"/>
</dbReference>
<evidence type="ECO:0000313" key="3">
    <source>
        <dbReference type="Proteomes" id="UP001551675"/>
    </source>
</evidence>
<feature type="domain" description="Beta-lactamase-related" evidence="1">
    <location>
        <begin position="4"/>
        <end position="50"/>
    </location>
</feature>
<name>A0ABV3GU45_MICGL</name>
<dbReference type="RefSeq" id="WP_358142493.1">
    <property type="nucleotide sequence ID" value="NZ_JBFALK010000044.1"/>
</dbReference>
<organism evidence="2 3">
    <name type="scientific">Microtetraspora glauca</name>
    <dbReference type="NCBI Taxonomy" id="1996"/>
    <lineage>
        <taxon>Bacteria</taxon>
        <taxon>Bacillati</taxon>
        <taxon>Actinomycetota</taxon>
        <taxon>Actinomycetes</taxon>
        <taxon>Streptosporangiales</taxon>
        <taxon>Streptosporangiaceae</taxon>
        <taxon>Microtetraspora</taxon>
    </lineage>
</organism>
<dbReference type="EMBL" id="JBFALK010000044">
    <property type="protein sequence ID" value="MEV0975129.1"/>
    <property type="molecule type" value="Genomic_DNA"/>
</dbReference>
<dbReference type="Pfam" id="PF00144">
    <property type="entry name" value="Beta-lactamase"/>
    <property type="match status" value="1"/>
</dbReference>
<dbReference type="InterPro" id="IPR001466">
    <property type="entry name" value="Beta-lactam-related"/>
</dbReference>
<comment type="caution">
    <text evidence="2">The sequence shown here is derived from an EMBL/GenBank/DDBJ whole genome shotgun (WGS) entry which is preliminary data.</text>
</comment>
<dbReference type="Proteomes" id="UP001551675">
    <property type="component" value="Unassembled WGS sequence"/>
</dbReference>
<dbReference type="InterPro" id="IPR052907">
    <property type="entry name" value="Beta-lactamase/esterase"/>
</dbReference>
<sequence>MTVVRHVLSHQAGVVALDQLVPTETFYDWDRICALLAAQEPSWEPGTAHGESALF</sequence>
<proteinExistence type="predicted"/>
<gene>
    <name evidence="2" type="ORF">AB0I59_41620</name>
</gene>
<evidence type="ECO:0000259" key="1">
    <source>
        <dbReference type="Pfam" id="PF00144"/>
    </source>
</evidence>
<dbReference type="PANTHER" id="PTHR43319:SF3">
    <property type="entry name" value="BETA-LACTAMASE-RELATED DOMAIN-CONTAINING PROTEIN"/>
    <property type="match status" value="1"/>
</dbReference>
<keyword evidence="3" id="KW-1185">Reference proteome</keyword>
<dbReference type="PANTHER" id="PTHR43319">
    <property type="entry name" value="BETA-LACTAMASE-RELATED"/>
    <property type="match status" value="1"/>
</dbReference>
<keyword evidence="2" id="KW-0378">Hydrolase</keyword>
<accession>A0ABV3GU45</accession>
<reference evidence="2 3" key="1">
    <citation type="submission" date="2024-06" db="EMBL/GenBank/DDBJ databases">
        <title>The Natural Products Discovery Center: Release of the First 8490 Sequenced Strains for Exploring Actinobacteria Biosynthetic Diversity.</title>
        <authorList>
            <person name="Kalkreuter E."/>
            <person name="Kautsar S.A."/>
            <person name="Yang D."/>
            <person name="Bader C.D."/>
            <person name="Teijaro C.N."/>
            <person name="Fluegel L."/>
            <person name="Davis C.M."/>
            <person name="Simpson J.R."/>
            <person name="Lauterbach L."/>
            <person name="Steele A.D."/>
            <person name="Gui C."/>
            <person name="Meng S."/>
            <person name="Li G."/>
            <person name="Viehrig K."/>
            <person name="Ye F."/>
            <person name="Su P."/>
            <person name="Kiefer A.F."/>
            <person name="Nichols A."/>
            <person name="Cepeda A.J."/>
            <person name="Yan W."/>
            <person name="Fan B."/>
            <person name="Jiang Y."/>
            <person name="Adhikari A."/>
            <person name="Zheng C.-J."/>
            <person name="Schuster L."/>
            <person name="Cowan T.M."/>
            <person name="Smanski M.J."/>
            <person name="Chevrette M.G."/>
            <person name="De Carvalho L.P.S."/>
            <person name="Shen B."/>
        </authorList>
    </citation>
    <scope>NUCLEOTIDE SEQUENCE [LARGE SCALE GENOMIC DNA]</scope>
    <source>
        <strain evidence="2 3">NPDC050100</strain>
    </source>
</reference>
<dbReference type="InterPro" id="IPR012338">
    <property type="entry name" value="Beta-lactam/transpept-like"/>
</dbReference>
<dbReference type="Gene3D" id="3.40.710.10">
    <property type="entry name" value="DD-peptidase/beta-lactamase superfamily"/>
    <property type="match status" value="1"/>
</dbReference>
<evidence type="ECO:0000313" key="2">
    <source>
        <dbReference type="EMBL" id="MEV0975129.1"/>
    </source>
</evidence>